<dbReference type="GO" id="GO:0008757">
    <property type="term" value="F:S-adenosylmethionine-dependent methyltransferase activity"/>
    <property type="evidence" value="ECO:0007669"/>
    <property type="project" value="InterPro"/>
</dbReference>
<dbReference type="EC" id="2.1.1.-" evidence="2"/>
<dbReference type="Pfam" id="PF08241">
    <property type="entry name" value="Methyltransf_11"/>
    <property type="match status" value="1"/>
</dbReference>
<keyword evidence="2" id="KW-0489">Methyltransferase</keyword>
<name>A0A5C6CNN3_9BACT</name>
<proteinExistence type="predicted"/>
<dbReference type="AlphaFoldDB" id="A0A5C6CNN3"/>
<dbReference type="InterPro" id="IPR013216">
    <property type="entry name" value="Methyltransf_11"/>
</dbReference>
<gene>
    <name evidence="2" type="ORF">Pla144_29250</name>
</gene>
<dbReference type="Proteomes" id="UP000318437">
    <property type="component" value="Unassembled WGS sequence"/>
</dbReference>
<dbReference type="GO" id="GO:0032259">
    <property type="term" value="P:methylation"/>
    <property type="evidence" value="ECO:0007669"/>
    <property type="project" value="UniProtKB-KW"/>
</dbReference>
<sequence length="209" mass="23596">MTAEYWDKVADQKNFSHPLNHEVFASLMEPTFRVLDVGCGYGRILEQLRSMGYRNTLGIDSSSSMIARATRENPHLDFRQAEGTRTGEPAGSVDAIILFAVLTSVPGDNDQEQLVQECWRVLRAGGIAYVSDLYLNDDARNIDRYDRGEQEFGVRGVFRLEDGGVMRHHTEARIESLFSDFETIHYEEFLAPTMNGNASKAFQLIGRKP</sequence>
<dbReference type="EMBL" id="SJPS01000004">
    <property type="protein sequence ID" value="TWU25715.1"/>
    <property type="molecule type" value="Genomic_DNA"/>
</dbReference>
<organism evidence="2 3">
    <name type="scientific">Bythopirellula polymerisocia</name>
    <dbReference type="NCBI Taxonomy" id="2528003"/>
    <lineage>
        <taxon>Bacteria</taxon>
        <taxon>Pseudomonadati</taxon>
        <taxon>Planctomycetota</taxon>
        <taxon>Planctomycetia</taxon>
        <taxon>Pirellulales</taxon>
        <taxon>Lacipirellulaceae</taxon>
        <taxon>Bythopirellula</taxon>
    </lineage>
</organism>
<comment type="caution">
    <text evidence="2">The sequence shown here is derived from an EMBL/GenBank/DDBJ whole genome shotgun (WGS) entry which is preliminary data.</text>
</comment>
<evidence type="ECO:0000313" key="3">
    <source>
        <dbReference type="Proteomes" id="UP000318437"/>
    </source>
</evidence>
<dbReference type="InterPro" id="IPR029063">
    <property type="entry name" value="SAM-dependent_MTases_sf"/>
</dbReference>
<dbReference type="OrthoDB" id="9804312at2"/>
<protein>
    <submittedName>
        <fullName evidence="2">Putative S-adenosylmethionine-dependent methyltransferase</fullName>
        <ecNumber evidence="2">2.1.1.-</ecNumber>
    </submittedName>
</protein>
<evidence type="ECO:0000313" key="2">
    <source>
        <dbReference type="EMBL" id="TWU25715.1"/>
    </source>
</evidence>
<feature type="domain" description="Methyltransferase type 11" evidence="1">
    <location>
        <begin position="35"/>
        <end position="129"/>
    </location>
</feature>
<accession>A0A5C6CNN3</accession>
<dbReference type="CDD" id="cd02440">
    <property type="entry name" value="AdoMet_MTases"/>
    <property type="match status" value="1"/>
</dbReference>
<dbReference type="SUPFAM" id="SSF53335">
    <property type="entry name" value="S-adenosyl-L-methionine-dependent methyltransferases"/>
    <property type="match status" value="1"/>
</dbReference>
<keyword evidence="3" id="KW-1185">Reference proteome</keyword>
<evidence type="ECO:0000259" key="1">
    <source>
        <dbReference type="Pfam" id="PF08241"/>
    </source>
</evidence>
<dbReference type="PANTHER" id="PTHR43861">
    <property type="entry name" value="TRANS-ACONITATE 2-METHYLTRANSFERASE-RELATED"/>
    <property type="match status" value="1"/>
</dbReference>
<dbReference type="Gene3D" id="3.40.50.150">
    <property type="entry name" value="Vaccinia Virus protein VP39"/>
    <property type="match status" value="1"/>
</dbReference>
<reference evidence="2 3" key="1">
    <citation type="submission" date="2019-02" db="EMBL/GenBank/DDBJ databases">
        <title>Deep-cultivation of Planctomycetes and their phenomic and genomic characterization uncovers novel biology.</title>
        <authorList>
            <person name="Wiegand S."/>
            <person name="Jogler M."/>
            <person name="Boedeker C."/>
            <person name="Pinto D."/>
            <person name="Vollmers J."/>
            <person name="Rivas-Marin E."/>
            <person name="Kohn T."/>
            <person name="Peeters S.H."/>
            <person name="Heuer A."/>
            <person name="Rast P."/>
            <person name="Oberbeckmann S."/>
            <person name="Bunk B."/>
            <person name="Jeske O."/>
            <person name="Meyerdierks A."/>
            <person name="Storesund J.E."/>
            <person name="Kallscheuer N."/>
            <person name="Luecker S."/>
            <person name="Lage O.M."/>
            <person name="Pohl T."/>
            <person name="Merkel B.J."/>
            <person name="Hornburger P."/>
            <person name="Mueller R.-W."/>
            <person name="Bruemmer F."/>
            <person name="Labrenz M."/>
            <person name="Spormann A.M."/>
            <person name="Op Den Camp H."/>
            <person name="Overmann J."/>
            <person name="Amann R."/>
            <person name="Jetten M.S.M."/>
            <person name="Mascher T."/>
            <person name="Medema M.H."/>
            <person name="Devos D.P."/>
            <person name="Kaster A.-K."/>
            <person name="Ovreas L."/>
            <person name="Rohde M."/>
            <person name="Galperin M.Y."/>
            <person name="Jogler C."/>
        </authorList>
    </citation>
    <scope>NUCLEOTIDE SEQUENCE [LARGE SCALE GENOMIC DNA]</scope>
    <source>
        <strain evidence="2 3">Pla144</strain>
    </source>
</reference>
<keyword evidence="2" id="KW-0808">Transferase</keyword>
<dbReference type="RefSeq" id="WP_146451301.1">
    <property type="nucleotide sequence ID" value="NZ_SJPS01000004.1"/>
</dbReference>